<accession>A0A9P7N4P7</accession>
<reference evidence="3" key="1">
    <citation type="journal article" date="2020" name="bioRxiv">
        <title>Whole genome comparisons of ergot fungi reveals the divergence and evolution of species within the genus Claviceps are the result of varying mechanisms driving genome evolution and host range expansion.</title>
        <authorList>
            <person name="Wyka S.A."/>
            <person name="Mondo S.J."/>
            <person name="Liu M."/>
            <person name="Dettman J."/>
            <person name="Nalam V."/>
            <person name="Broders K.D."/>
        </authorList>
    </citation>
    <scope>NUCLEOTIDE SEQUENCE</scope>
    <source>
        <strain evidence="3">CCC 602</strain>
    </source>
</reference>
<feature type="region of interest" description="Disordered" evidence="1">
    <location>
        <begin position="28"/>
        <end position="61"/>
    </location>
</feature>
<evidence type="ECO:0000256" key="2">
    <source>
        <dbReference type="SAM" id="SignalP"/>
    </source>
</evidence>
<keyword evidence="2" id="KW-0732">Signal</keyword>
<evidence type="ECO:0000256" key="1">
    <source>
        <dbReference type="SAM" id="MobiDB-lite"/>
    </source>
</evidence>
<name>A0A9P7N4P7_9HYPO</name>
<feature type="signal peptide" evidence="2">
    <location>
        <begin position="1"/>
        <end position="17"/>
    </location>
</feature>
<feature type="chain" id="PRO_5040362629" evidence="2">
    <location>
        <begin position="18"/>
        <end position="93"/>
    </location>
</feature>
<keyword evidence="4" id="KW-1185">Reference proteome</keyword>
<dbReference type="AlphaFoldDB" id="A0A9P7N4P7"/>
<evidence type="ECO:0000313" key="3">
    <source>
        <dbReference type="EMBL" id="KAG5991592.1"/>
    </source>
</evidence>
<sequence>MRVVSFVMACLATASMAAPIRDQLAAPRVGGRDAAAQQSTFDNGWAPRPCVDERREGGGNQESFRNMVAGLGNEVDLDEGWVGLVLSSNVKKM</sequence>
<protein>
    <submittedName>
        <fullName evidence="3">Uncharacterized protein</fullName>
    </submittedName>
</protein>
<gene>
    <name evidence="3" type="ORF">E4U43_003995</name>
</gene>
<evidence type="ECO:0000313" key="4">
    <source>
        <dbReference type="Proteomes" id="UP000748025"/>
    </source>
</evidence>
<proteinExistence type="predicted"/>
<comment type="caution">
    <text evidence="3">The sequence shown here is derived from an EMBL/GenBank/DDBJ whole genome shotgun (WGS) entry which is preliminary data.</text>
</comment>
<dbReference type="EMBL" id="SRPW01002616">
    <property type="protein sequence ID" value="KAG5991592.1"/>
    <property type="molecule type" value="Genomic_DNA"/>
</dbReference>
<dbReference type="Proteomes" id="UP000748025">
    <property type="component" value="Unassembled WGS sequence"/>
</dbReference>
<organism evidence="3 4">
    <name type="scientific">Claviceps pusilla</name>
    <dbReference type="NCBI Taxonomy" id="123648"/>
    <lineage>
        <taxon>Eukaryota</taxon>
        <taxon>Fungi</taxon>
        <taxon>Dikarya</taxon>
        <taxon>Ascomycota</taxon>
        <taxon>Pezizomycotina</taxon>
        <taxon>Sordariomycetes</taxon>
        <taxon>Hypocreomycetidae</taxon>
        <taxon>Hypocreales</taxon>
        <taxon>Clavicipitaceae</taxon>
        <taxon>Claviceps</taxon>
    </lineage>
</organism>